<dbReference type="InterPro" id="IPR011990">
    <property type="entry name" value="TPR-like_helical_dom_sf"/>
</dbReference>
<dbReference type="SUPFAM" id="SSF52540">
    <property type="entry name" value="P-loop containing nucleoside triphosphate hydrolases"/>
    <property type="match status" value="1"/>
</dbReference>
<gene>
    <name evidence="2" type="ORF">DFH08DRAFT_806173</name>
</gene>
<dbReference type="InterPro" id="IPR036537">
    <property type="entry name" value="Adaptor_Cbl_N_dom_sf"/>
</dbReference>
<dbReference type="GO" id="GO:0043531">
    <property type="term" value="F:ADP binding"/>
    <property type="evidence" value="ECO:0007669"/>
    <property type="project" value="InterPro"/>
</dbReference>
<dbReference type="Gene3D" id="1.20.930.20">
    <property type="entry name" value="Adaptor protein Cbl, N-terminal domain"/>
    <property type="match status" value="1"/>
</dbReference>
<dbReference type="PANTHER" id="PTHR47691">
    <property type="entry name" value="REGULATOR-RELATED"/>
    <property type="match status" value="1"/>
</dbReference>
<evidence type="ECO:0000313" key="2">
    <source>
        <dbReference type="EMBL" id="KAJ7351449.1"/>
    </source>
</evidence>
<dbReference type="InterPro" id="IPR002182">
    <property type="entry name" value="NB-ARC"/>
</dbReference>
<dbReference type="Proteomes" id="UP001218218">
    <property type="component" value="Unassembled WGS sequence"/>
</dbReference>
<accession>A0AAD7A7X4</accession>
<evidence type="ECO:0000313" key="3">
    <source>
        <dbReference type="Proteomes" id="UP001218218"/>
    </source>
</evidence>
<dbReference type="SUPFAM" id="SSF48452">
    <property type="entry name" value="TPR-like"/>
    <property type="match status" value="2"/>
</dbReference>
<dbReference type="GO" id="GO:0007166">
    <property type="term" value="P:cell surface receptor signaling pathway"/>
    <property type="evidence" value="ECO:0007669"/>
    <property type="project" value="InterPro"/>
</dbReference>
<feature type="domain" description="NB-ARC" evidence="1">
    <location>
        <begin position="195"/>
        <end position="293"/>
    </location>
</feature>
<proteinExistence type="predicted"/>
<dbReference type="InterPro" id="IPR059179">
    <property type="entry name" value="MLKL-like_MCAfunc"/>
</dbReference>
<name>A0AAD7A7X4_9AGAR</name>
<reference evidence="2" key="1">
    <citation type="submission" date="2023-03" db="EMBL/GenBank/DDBJ databases">
        <title>Massive genome expansion in bonnet fungi (Mycena s.s.) driven by repeated elements and novel gene families across ecological guilds.</title>
        <authorList>
            <consortium name="Lawrence Berkeley National Laboratory"/>
            <person name="Harder C.B."/>
            <person name="Miyauchi S."/>
            <person name="Viragh M."/>
            <person name="Kuo A."/>
            <person name="Thoen E."/>
            <person name="Andreopoulos B."/>
            <person name="Lu D."/>
            <person name="Skrede I."/>
            <person name="Drula E."/>
            <person name="Henrissat B."/>
            <person name="Morin E."/>
            <person name="Kohler A."/>
            <person name="Barry K."/>
            <person name="LaButti K."/>
            <person name="Morin E."/>
            <person name="Salamov A."/>
            <person name="Lipzen A."/>
            <person name="Mereny Z."/>
            <person name="Hegedus B."/>
            <person name="Baldrian P."/>
            <person name="Stursova M."/>
            <person name="Weitz H."/>
            <person name="Taylor A."/>
            <person name="Grigoriev I.V."/>
            <person name="Nagy L.G."/>
            <person name="Martin F."/>
            <person name="Kauserud H."/>
        </authorList>
    </citation>
    <scope>NUCLEOTIDE SEQUENCE</scope>
    <source>
        <strain evidence="2">CBHHK002</strain>
    </source>
</reference>
<dbReference type="Gene3D" id="3.40.50.300">
    <property type="entry name" value="P-loop containing nucleotide triphosphate hydrolases"/>
    <property type="match status" value="1"/>
</dbReference>
<keyword evidence="3" id="KW-1185">Reference proteome</keyword>
<dbReference type="InterPro" id="IPR027417">
    <property type="entry name" value="P-loop_NTPase"/>
</dbReference>
<evidence type="ECO:0000259" key="1">
    <source>
        <dbReference type="Pfam" id="PF00931"/>
    </source>
</evidence>
<protein>
    <recommendedName>
        <fullName evidence="1">NB-ARC domain-containing protein</fullName>
    </recommendedName>
</protein>
<dbReference type="EMBL" id="JARIHO010000013">
    <property type="protein sequence ID" value="KAJ7351449.1"/>
    <property type="molecule type" value="Genomic_DNA"/>
</dbReference>
<sequence length="1167" mass="128899">MSSHGHQPTVAEIRLNNVVGYLTVAVSTLRNFSDLFSTPFLKAISNTTVSLLESAQNIKRNKDQCTVFLEQIHAVICGIVGLYAKSDAEAVLSPATVESLGNFMKTLQKIHVFLEAQQTGSALKRFLRQNETNLLLKDCQGGLELALGAFKIQTSAAALSDFTAAQEETQRRHAELLRLIATYSDDATSDQASSEIVDSLKHEFGRIAILGTGGIGKTSLARAVLHHPQITAKYSSRFFVPCDSITSGDDLASIVASHLGLKAEKNPTKSIIRFISSSSSTLLIMDNLETVWEPSEFRGTVEEFLSLLTDIPHLALIATLRGAERPGKVRWTRPFLAPLKPLTDEAAWQTFVDIADDFHEKKHIRTLLSLTGNLPLAVGIIAHLTDYEGCLQVLERWETEKISLLSSGRDRKSNLEVSIELSLSSPRLASYLDARDLLSLLSLLPDGISDGELSQSNLPLKDLLGCKAALLRTSLAYTDHGRLKALVPIREYMGNIYPPIPAVVHPLSQYFHMLLQLYRRYHGHQLGQLVDQITPNLGNLHSIILWGLNLNNPDIRDTLHCAMALVGFQRVTNQAKSISMSQIAPLVDQLGDSHLKALFITDLFLSWYTEPISNPEELIREAEEHFASINDPPAECKFYYAVGPYFSDHVQNVPKALEFFQKALALSQLNGDPDQQCIVLNRLGMVNNMIGEYSKAQHYAEQAQILARQSGNLFQESAATLINASVCTTLGDYKSAVNLCHRARECMKLCGLTGGDIDFKILRTEAEVYSLKSEYREARTIYADIIRETSPELAPMNYGFALLNIIAVDIVIGSNLQEAEAGMDAVKSIFRSSKQFHALILCDGILGDLKLRQGDRPTAKALLEKCFDLLRGYDMEGMLYCLEQLGDTGRWGTENLAVMAGWSILFLGQALKAKNKLAINQALRYLGDVFLAQGDMTTATSLFNIALEAFTQMDVHLAKGHCLIRLGDISHQGGTPSQAVKFWNMARPLFERSSQKGYIQQIDERLAEASGVSVPDDTTQAYFLSDINHEKSEITGYEHGNQEGGSQCEILPMGRTGNQPDVLRRVNNYCRHGTAAASVPLAYATPNPSFSDFNLREKAKEQDRQETYATKVLKFGASRNKCGGAGRNQAMTSEWKNRGKLVQDFPEPQIISQASIWGAPNSNSINI</sequence>
<dbReference type="PRINTS" id="PR00364">
    <property type="entry name" value="DISEASERSIST"/>
</dbReference>
<dbReference type="CDD" id="cd21037">
    <property type="entry name" value="MLKL_NTD"/>
    <property type="match status" value="1"/>
</dbReference>
<dbReference type="Gene3D" id="1.25.40.10">
    <property type="entry name" value="Tetratricopeptide repeat domain"/>
    <property type="match status" value="2"/>
</dbReference>
<dbReference type="AlphaFoldDB" id="A0AAD7A7X4"/>
<dbReference type="PANTHER" id="PTHR47691:SF3">
    <property type="entry name" value="HTH-TYPE TRANSCRIPTIONAL REGULATOR RV0890C-RELATED"/>
    <property type="match status" value="1"/>
</dbReference>
<comment type="caution">
    <text evidence="2">The sequence shown here is derived from an EMBL/GenBank/DDBJ whole genome shotgun (WGS) entry which is preliminary data.</text>
</comment>
<organism evidence="2 3">
    <name type="scientific">Mycena albidolilacea</name>
    <dbReference type="NCBI Taxonomy" id="1033008"/>
    <lineage>
        <taxon>Eukaryota</taxon>
        <taxon>Fungi</taxon>
        <taxon>Dikarya</taxon>
        <taxon>Basidiomycota</taxon>
        <taxon>Agaricomycotina</taxon>
        <taxon>Agaricomycetes</taxon>
        <taxon>Agaricomycetidae</taxon>
        <taxon>Agaricales</taxon>
        <taxon>Marasmiineae</taxon>
        <taxon>Mycenaceae</taxon>
        <taxon>Mycena</taxon>
    </lineage>
</organism>
<dbReference type="Pfam" id="PF00931">
    <property type="entry name" value="NB-ARC"/>
    <property type="match status" value="1"/>
</dbReference>